<evidence type="ECO:0000313" key="2">
    <source>
        <dbReference type="Proteomes" id="UP000230081"/>
    </source>
</evidence>
<sequence>DKTVRIMGEVKKYQGKPEIILETPNQIEVGK</sequence>
<proteinExistence type="predicted"/>
<gene>
    <name evidence="1" type="ORF">COX91_01085</name>
</gene>
<protein>
    <submittedName>
        <fullName evidence="1">Nuclease</fullName>
    </submittedName>
</protein>
<dbReference type="AlphaFoldDB" id="A0A2M7UWE0"/>
<dbReference type="EMBL" id="PFPA01000021">
    <property type="protein sequence ID" value="PIZ88258.1"/>
    <property type="molecule type" value="Genomic_DNA"/>
</dbReference>
<accession>A0A2M7UWE0</accession>
<feature type="non-terminal residue" evidence="1">
    <location>
        <position position="1"/>
    </location>
</feature>
<evidence type="ECO:0000313" key="1">
    <source>
        <dbReference type="EMBL" id="PIZ88258.1"/>
    </source>
</evidence>
<comment type="caution">
    <text evidence="1">The sequence shown here is derived from an EMBL/GenBank/DDBJ whole genome shotgun (WGS) entry which is preliminary data.</text>
</comment>
<name>A0A2M7UWE0_9BACT</name>
<dbReference type="Proteomes" id="UP000230081">
    <property type="component" value="Unassembled WGS sequence"/>
</dbReference>
<reference evidence="2" key="1">
    <citation type="submission" date="2017-09" db="EMBL/GenBank/DDBJ databases">
        <title>Depth-based differentiation of microbial function through sediment-hosted aquifers and enrichment of novel symbionts in the deep terrestrial subsurface.</title>
        <authorList>
            <person name="Probst A.J."/>
            <person name="Ladd B."/>
            <person name="Jarett J.K."/>
            <person name="Geller-Mcgrath D.E."/>
            <person name="Sieber C.M.K."/>
            <person name="Emerson J.B."/>
            <person name="Anantharaman K."/>
            <person name="Thomas B.C."/>
            <person name="Malmstrom R."/>
            <person name="Stieglmeier M."/>
            <person name="Klingl A."/>
            <person name="Woyke T."/>
            <person name="Ryan C.M."/>
            <person name="Banfield J.F."/>
        </authorList>
    </citation>
    <scope>NUCLEOTIDE SEQUENCE [LARGE SCALE GENOMIC DNA]</scope>
</reference>
<organism evidence="1 2">
    <name type="scientific">Candidatus Nealsonbacteria bacterium CG_4_10_14_0_2_um_filter_39_15</name>
    <dbReference type="NCBI Taxonomy" id="1974681"/>
    <lineage>
        <taxon>Bacteria</taxon>
        <taxon>Candidatus Nealsoniibacteriota</taxon>
    </lineage>
</organism>